<keyword evidence="3" id="KW-1185">Reference proteome</keyword>
<feature type="domain" description="Hemerythrin-like" evidence="1">
    <location>
        <begin position="67"/>
        <end position="176"/>
    </location>
</feature>
<comment type="caution">
    <text evidence="2">The sequence shown here is derived from an EMBL/GenBank/DDBJ whole genome shotgun (WGS) entry which is preliminary data.</text>
</comment>
<dbReference type="Gene3D" id="1.20.120.520">
    <property type="entry name" value="nmb1532 protein domain like"/>
    <property type="match status" value="1"/>
</dbReference>
<dbReference type="Proteomes" id="UP000053557">
    <property type="component" value="Unassembled WGS sequence"/>
</dbReference>
<dbReference type="InterPro" id="IPR012312">
    <property type="entry name" value="Hemerythrin-like"/>
</dbReference>
<reference evidence="2 3" key="1">
    <citation type="submission" date="2015-12" db="EMBL/GenBank/DDBJ databases">
        <title>Draft genome sequence of Acidibacillus ferrooxidans ITV001, isolated from a chalcopyrite acid mine drainage site in Brazil.</title>
        <authorList>
            <person name="Dall'Agnol H."/>
            <person name="Nancucheo I."/>
            <person name="Johnson B."/>
            <person name="Oliveira R."/>
            <person name="Leite L."/>
            <person name="Pylro V."/>
            <person name="Nunes G.L."/>
            <person name="Tzotzos G."/>
            <person name="Fernandes G.R."/>
            <person name="Dutra J."/>
            <person name="Orellana S.C."/>
            <person name="Oliveira G."/>
        </authorList>
    </citation>
    <scope>NUCLEOTIDE SEQUENCE [LARGE SCALE GENOMIC DNA]</scope>
    <source>
        <strain evidence="3">ITV01</strain>
    </source>
</reference>
<dbReference type="Pfam" id="PF01814">
    <property type="entry name" value="Hemerythrin"/>
    <property type="match status" value="1"/>
</dbReference>
<sequence>MASMIEVTSGSTSKYEKVKSSEIRGCHELRKSAHGGALPLSGPALQQLQSHRSIHEAAYGEAEELTHIAKAFAEAGKEQAVLSTVRLLIEHWQTRTLCHATEEEEGFYKEVAMEYPEYADKIFFLTRDHNVMRQLVEEVEKLLVTQGSVHAMLDRFQMLLWLVERHSRDEEKWLLDVAPNDHAKRR</sequence>
<accession>A0A117SY35</accession>
<organism evidence="2 3">
    <name type="scientific">Ferroacidibacillus organovorans</name>
    <dbReference type="NCBI Taxonomy" id="1765683"/>
    <lineage>
        <taxon>Bacteria</taxon>
        <taxon>Bacillati</taxon>
        <taxon>Bacillota</taxon>
        <taxon>Bacilli</taxon>
        <taxon>Bacillales</taxon>
        <taxon>Alicyclobacillaceae</taxon>
        <taxon>Ferroacidibacillus</taxon>
    </lineage>
</organism>
<dbReference type="EMBL" id="LPVJ01000019">
    <property type="protein sequence ID" value="KUO96366.1"/>
    <property type="molecule type" value="Genomic_DNA"/>
</dbReference>
<name>A0A117SY35_9BACL</name>
<dbReference type="AlphaFoldDB" id="A0A117SY35"/>
<evidence type="ECO:0000313" key="3">
    <source>
        <dbReference type="Proteomes" id="UP000053557"/>
    </source>
</evidence>
<evidence type="ECO:0000313" key="2">
    <source>
        <dbReference type="EMBL" id="KUO96366.1"/>
    </source>
</evidence>
<protein>
    <recommendedName>
        <fullName evidence="1">Hemerythrin-like domain-containing protein</fullName>
    </recommendedName>
</protein>
<evidence type="ECO:0000259" key="1">
    <source>
        <dbReference type="Pfam" id="PF01814"/>
    </source>
</evidence>
<gene>
    <name evidence="2" type="ORF">ATW55_03975</name>
</gene>
<proteinExistence type="predicted"/>